<evidence type="ECO:0000313" key="1">
    <source>
        <dbReference type="EMBL" id="KAH3665692.1"/>
    </source>
</evidence>
<reference evidence="1" key="2">
    <citation type="submission" date="2021-01" db="EMBL/GenBank/DDBJ databases">
        <authorList>
            <person name="Schikora-Tamarit M.A."/>
        </authorList>
    </citation>
    <scope>NUCLEOTIDE SEQUENCE</scope>
    <source>
        <strain evidence="1">CBS6075</strain>
    </source>
</reference>
<reference evidence="1" key="1">
    <citation type="journal article" date="2021" name="Open Biol.">
        <title>Shared evolutionary footprints suggest mitochondrial oxidative damage underlies multiple complex I losses in fungi.</title>
        <authorList>
            <person name="Schikora-Tamarit M.A."/>
            <person name="Marcet-Houben M."/>
            <person name="Nosek J."/>
            <person name="Gabaldon T."/>
        </authorList>
    </citation>
    <scope>NUCLEOTIDE SEQUENCE</scope>
    <source>
        <strain evidence="1">CBS6075</strain>
    </source>
</reference>
<dbReference type="AlphaFoldDB" id="A0A9P8P5K5"/>
<keyword evidence="2" id="KW-1185">Reference proteome</keyword>
<evidence type="ECO:0000313" key="2">
    <source>
        <dbReference type="Proteomes" id="UP000769157"/>
    </source>
</evidence>
<sequence>MEENDQLQLDIVAVDVGKHQGLQLTLRTGPGTVHDGVTSVQGHGVLEHFLSSLSSLVSGVDKPSIGLHQNGGSKVLLLVPPVRRTRGAATCTQNTFVKTVKLLSILNTLEVLLTVSWLGLGLQIRLDGLVLLVEMRKVRNQVSHNVHVRKRIYLEFFGFILVDLAKTSQCVLSANIHGTRPTNTFSATSSESERGVLFVFDLDDGVKDHRTALVQIDLVFLHVRLLVWGVRGPSVNLERLESLGGGLGGHATSSLKTNDGFKHG</sequence>
<dbReference type="Proteomes" id="UP000769157">
    <property type="component" value="Unassembled WGS sequence"/>
</dbReference>
<dbReference type="EMBL" id="JAEUBE010000295">
    <property type="protein sequence ID" value="KAH3665692.1"/>
    <property type="molecule type" value="Genomic_DNA"/>
</dbReference>
<comment type="caution">
    <text evidence="1">The sequence shown here is derived from an EMBL/GenBank/DDBJ whole genome shotgun (WGS) entry which is preliminary data.</text>
</comment>
<proteinExistence type="predicted"/>
<organism evidence="1 2">
    <name type="scientific">Ogataea philodendri</name>
    <dbReference type="NCBI Taxonomy" id="1378263"/>
    <lineage>
        <taxon>Eukaryota</taxon>
        <taxon>Fungi</taxon>
        <taxon>Dikarya</taxon>
        <taxon>Ascomycota</taxon>
        <taxon>Saccharomycotina</taxon>
        <taxon>Pichiomycetes</taxon>
        <taxon>Pichiales</taxon>
        <taxon>Pichiaceae</taxon>
        <taxon>Ogataea</taxon>
    </lineage>
</organism>
<accession>A0A9P8P5K5</accession>
<protein>
    <submittedName>
        <fullName evidence="1">Uncharacterized protein</fullName>
    </submittedName>
</protein>
<dbReference type="OrthoDB" id="10463770at2759"/>
<dbReference type="GeneID" id="70235845"/>
<dbReference type="RefSeq" id="XP_046060896.1">
    <property type="nucleotide sequence ID" value="XM_046204898.1"/>
</dbReference>
<name>A0A9P8P5K5_9ASCO</name>
<gene>
    <name evidence="1" type="ORF">OGAPHI_003880</name>
</gene>